<dbReference type="RefSeq" id="WP_203790994.1">
    <property type="nucleotide sequence ID" value="NZ_AP024354.1"/>
</dbReference>
<dbReference type="AlphaFoldDB" id="A0AA37CGG2"/>
<reference evidence="1 4" key="1">
    <citation type="submission" date="2021-07" db="EMBL/GenBank/DDBJ databases">
        <title>Whole genome sequencing of carbapenem-resistant Pseudomonas spp. isolated in Japan.</title>
        <authorList>
            <person name="Suzuki M."/>
            <person name="Maehana S."/>
            <person name="Kitasato H."/>
        </authorList>
    </citation>
    <scope>NUCLEOTIDE SEQUENCE</scope>
    <source>
        <strain evidence="1">KAM435</strain>
        <strain evidence="2 4">KAM436</strain>
    </source>
</reference>
<proteinExistence type="predicted"/>
<organism evidence="1 3">
    <name type="scientific">Aquipseudomonas alcaligenes</name>
    <name type="common">Pseudomonas alcaligenes</name>
    <dbReference type="NCBI Taxonomy" id="43263"/>
    <lineage>
        <taxon>Bacteria</taxon>
        <taxon>Pseudomonadati</taxon>
        <taxon>Pseudomonadota</taxon>
        <taxon>Gammaproteobacteria</taxon>
        <taxon>Pseudomonadales</taxon>
        <taxon>Pseudomonadaceae</taxon>
        <taxon>Aquipseudomonas</taxon>
    </lineage>
</organism>
<gene>
    <name evidence="1" type="ORF">KAM435_30300</name>
    <name evidence="2" type="ORF">KAM436_30060</name>
</gene>
<sequence length="89" mass="9653">MARKQHKPSMTETQIASQEARIPEIALKAFSNAYKAAIANGASVLIAQDGQLYEVTETEKKSVRFLGVYGSLKSGTRLQIKKQAAKAVS</sequence>
<name>A0AA37CGG2_AQUAC</name>
<comment type="caution">
    <text evidence="1">The sequence shown here is derived from an EMBL/GenBank/DDBJ whole genome shotgun (WGS) entry which is preliminary data.</text>
</comment>
<evidence type="ECO:0000313" key="3">
    <source>
        <dbReference type="Proteomes" id="UP000887212"/>
    </source>
</evidence>
<evidence type="ECO:0000313" key="2">
    <source>
        <dbReference type="EMBL" id="GIZ94038.1"/>
    </source>
</evidence>
<evidence type="ECO:0000313" key="4">
    <source>
        <dbReference type="Proteomes" id="UP000887228"/>
    </source>
</evidence>
<accession>A0AA37CGG2</accession>
<dbReference type="EMBL" id="BPMS01000014">
    <property type="protein sequence ID" value="GIZ89703.1"/>
    <property type="molecule type" value="Genomic_DNA"/>
</dbReference>
<dbReference type="Proteomes" id="UP000887212">
    <property type="component" value="Unassembled WGS sequence"/>
</dbReference>
<evidence type="ECO:0000313" key="1">
    <source>
        <dbReference type="EMBL" id="GIZ89703.1"/>
    </source>
</evidence>
<dbReference type="Proteomes" id="UP000887228">
    <property type="component" value="Unassembled WGS sequence"/>
</dbReference>
<dbReference type="EMBL" id="BPMT01000013">
    <property type="protein sequence ID" value="GIZ94038.1"/>
    <property type="molecule type" value="Genomic_DNA"/>
</dbReference>
<protein>
    <submittedName>
        <fullName evidence="1">Uncharacterized protein</fullName>
    </submittedName>
</protein>